<evidence type="ECO:0000313" key="3">
    <source>
        <dbReference type="EMBL" id="KAJ0968260.1"/>
    </source>
</evidence>
<gene>
    <name evidence="3" type="ORF">J5N97_025177</name>
</gene>
<dbReference type="PROSITE" id="PS51375">
    <property type="entry name" value="PPR"/>
    <property type="match status" value="3"/>
</dbReference>
<dbReference type="PANTHER" id="PTHR47493:SF3">
    <property type="entry name" value="PENTACOTRIPEPTIDE-REPEAT REGION OF PRORP DOMAIN-CONTAINING PROTEIN"/>
    <property type="match status" value="1"/>
</dbReference>
<evidence type="ECO:0000256" key="1">
    <source>
        <dbReference type="ARBA" id="ARBA00022737"/>
    </source>
</evidence>
<keyword evidence="4" id="KW-1185">Reference proteome</keyword>
<feature type="repeat" description="PPR" evidence="2">
    <location>
        <begin position="214"/>
        <end position="248"/>
    </location>
</feature>
<name>A0A9D5C8X9_9LILI</name>
<protein>
    <recommendedName>
        <fullName evidence="5">Pentatricopeptide repeat-containing protein</fullName>
    </recommendedName>
</protein>
<evidence type="ECO:0000256" key="2">
    <source>
        <dbReference type="PROSITE-ProRule" id="PRU00708"/>
    </source>
</evidence>
<reference evidence="3" key="2">
    <citation type="journal article" date="2022" name="Hortic Res">
        <title>The genome of Dioscorea zingiberensis sheds light on the biosynthesis, origin and evolution of the medicinally important diosgenin saponins.</title>
        <authorList>
            <person name="Li Y."/>
            <person name="Tan C."/>
            <person name="Li Z."/>
            <person name="Guo J."/>
            <person name="Li S."/>
            <person name="Chen X."/>
            <person name="Wang C."/>
            <person name="Dai X."/>
            <person name="Yang H."/>
            <person name="Song W."/>
            <person name="Hou L."/>
            <person name="Xu J."/>
            <person name="Tong Z."/>
            <person name="Xu A."/>
            <person name="Yuan X."/>
            <person name="Wang W."/>
            <person name="Yang Q."/>
            <person name="Chen L."/>
            <person name="Sun Z."/>
            <person name="Wang K."/>
            <person name="Pan B."/>
            <person name="Chen J."/>
            <person name="Bao Y."/>
            <person name="Liu F."/>
            <person name="Qi X."/>
            <person name="Gang D.R."/>
            <person name="Wen J."/>
            <person name="Li J."/>
        </authorList>
    </citation>
    <scope>NUCLEOTIDE SEQUENCE</scope>
    <source>
        <strain evidence="3">Dzin_1.0</strain>
    </source>
</reference>
<reference evidence="3" key="1">
    <citation type="submission" date="2021-03" db="EMBL/GenBank/DDBJ databases">
        <authorList>
            <person name="Li Z."/>
            <person name="Yang C."/>
        </authorList>
    </citation>
    <scope>NUCLEOTIDE SEQUENCE</scope>
    <source>
        <strain evidence="3">Dzin_1.0</strain>
        <tissue evidence="3">Leaf</tissue>
    </source>
</reference>
<dbReference type="OrthoDB" id="185373at2759"/>
<dbReference type="Proteomes" id="UP001085076">
    <property type="component" value="Miscellaneous, Linkage group lg07"/>
</dbReference>
<feature type="repeat" description="PPR" evidence="2">
    <location>
        <begin position="179"/>
        <end position="213"/>
    </location>
</feature>
<dbReference type="PANTHER" id="PTHR47493">
    <property type="entry name" value="OS08G0520200 PROTEIN"/>
    <property type="match status" value="1"/>
</dbReference>
<accession>A0A9D5C8X9</accession>
<dbReference type="NCBIfam" id="TIGR00756">
    <property type="entry name" value="PPR"/>
    <property type="match status" value="2"/>
</dbReference>
<proteinExistence type="predicted"/>
<dbReference type="InterPro" id="IPR002885">
    <property type="entry name" value="PPR_rpt"/>
</dbReference>
<comment type="caution">
    <text evidence="3">The sequence shown here is derived from an EMBL/GenBank/DDBJ whole genome shotgun (WGS) entry which is preliminary data.</text>
</comment>
<dbReference type="Pfam" id="PF13041">
    <property type="entry name" value="PPR_2"/>
    <property type="match status" value="1"/>
</dbReference>
<evidence type="ECO:0000313" key="4">
    <source>
        <dbReference type="Proteomes" id="UP001085076"/>
    </source>
</evidence>
<dbReference type="InterPro" id="IPR011990">
    <property type="entry name" value="TPR-like_helical_dom_sf"/>
</dbReference>
<organism evidence="3 4">
    <name type="scientific">Dioscorea zingiberensis</name>
    <dbReference type="NCBI Taxonomy" id="325984"/>
    <lineage>
        <taxon>Eukaryota</taxon>
        <taxon>Viridiplantae</taxon>
        <taxon>Streptophyta</taxon>
        <taxon>Embryophyta</taxon>
        <taxon>Tracheophyta</taxon>
        <taxon>Spermatophyta</taxon>
        <taxon>Magnoliopsida</taxon>
        <taxon>Liliopsida</taxon>
        <taxon>Dioscoreales</taxon>
        <taxon>Dioscoreaceae</taxon>
        <taxon>Dioscorea</taxon>
    </lineage>
</organism>
<keyword evidence="1" id="KW-0677">Repeat</keyword>
<dbReference type="Gene3D" id="1.25.40.10">
    <property type="entry name" value="Tetratricopeptide repeat domain"/>
    <property type="match status" value="1"/>
</dbReference>
<feature type="repeat" description="PPR" evidence="2">
    <location>
        <begin position="144"/>
        <end position="178"/>
    </location>
</feature>
<evidence type="ECO:0008006" key="5">
    <source>
        <dbReference type="Google" id="ProtNLM"/>
    </source>
</evidence>
<sequence length="509" mass="58037">MAEASKLWLHHSFTAPMLFKLQIPVGPSLIIPTRHRIILAVSRGHSNLSLSKTLAAADGDYDRQQQQRHRALLVEVYHQTNSLKTLLAELSKKNSCPVRLLEKDGDWARDQLWAAVRFLIREGRSAEALQVFDVWKNKESSRVNVATYSNIIRLLCNEDLLEEAILIFQDMEKYGLAVSLMIYNDIIHGFARKKEFDNSACFLDQVAASGLQPQAETYHGLIRAYGSYGMYDELCKCMKRMESEGCSPNEVTYNILIVEFAGSGLVDRMDTVYRTLLSKRMNLQASTLTAMLEAYANLGIVEKMEKFYRMVLKTNAYMKEPLVRKLAAVYIENYKFSQLEELGNCISARTGRTDLVWCILLLACACFLSRKGIESIIREMKVAKVRFNVTFINILALFYLKIKDFSTLDAVLTKTGQKNREPDLVTLGILFDACRLGFEGTRVLEIWRRSGFLETAVEMRTDPLVLTTFGKGLFMRDCEKAFSLGSNLKEKNDWTYHSLISLVFGKKME</sequence>
<dbReference type="EMBL" id="JAGGNH010000007">
    <property type="protein sequence ID" value="KAJ0968260.1"/>
    <property type="molecule type" value="Genomic_DNA"/>
</dbReference>
<dbReference type="AlphaFoldDB" id="A0A9D5C8X9"/>
<dbReference type="Pfam" id="PF01535">
    <property type="entry name" value="PPR"/>
    <property type="match status" value="1"/>
</dbReference>